<feature type="region of interest" description="Disordered" evidence="1">
    <location>
        <begin position="1"/>
        <end position="39"/>
    </location>
</feature>
<feature type="compositionally biased region" description="Basic and acidic residues" evidence="1">
    <location>
        <begin position="11"/>
        <end position="39"/>
    </location>
</feature>
<reference evidence="2" key="1">
    <citation type="submission" date="2021-03" db="EMBL/GenBank/DDBJ databases">
        <title>Draft genome sequence of rust myrtle Austropuccinia psidii MF-1, a brazilian biotype.</title>
        <authorList>
            <person name="Quecine M.C."/>
            <person name="Pachon D.M.R."/>
            <person name="Bonatelli M.L."/>
            <person name="Correr F.H."/>
            <person name="Franceschini L.M."/>
            <person name="Leite T.F."/>
            <person name="Margarido G.R.A."/>
            <person name="Almeida C.A."/>
            <person name="Ferrarezi J.A."/>
            <person name="Labate C.A."/>
        </authorList>
    </citation>
    <scope>NUCLEOTIDE SEQUENCE</scope>
    <source>
        <strain evidence="2">MF-1</strain>
    </source>
</reference>
<evidence type="ECO:0000313" key="2">
    <source>
        <dbReference type="EMBL" id="MBW0552044.1"/>
    </source>
</evidence>
<accession>A0A9Q3IXZ6</accession>
<feature type="compositionally biased region" description="Basic and acidic residues" evidence="1">
    <location>
        <begin position="62"/>
        <end position="74"/>
    </location>
</feature>
<dbReference type="Proteomes" id="UP000765509">
    <property type="component" value="Unassembled WGS sequence"/>
</dbReference>
<evidence type="ECO:0000256" key="1">
    <source>
        <dbReference type="SAM" id="MobiDB-lite"/>
    </source>
</evidence>
<feature type="region of interest" description="Disordered" evidence="1">
    <location>
        <begin position="57"/>
        <end position="82"/>
    </location>
</feature>
<feature type="compositionally biased region" description="Polar residues" evidence="1">
    <location>
        <begin position="1"/>
        <end position="10"/>
    </location>
</feature>
<organism evidence="2 3">
    <name type="scientific">Austropuccinia psidii MF-1</name>
    <dbReference type="NCBI Taxonomy" id="1389203"/>
    <lineage>
        <taxon>Eukaryota</taxon>
        <taxon>Fungi</taxon>
        <taxon>Dikarya</taxon>
        <taxon>Basidiomycota</taxon>
        <taxon>Pucciniomycotina</taxon>
        <taxon>Pucciniomycetes</taxon>
        <taxon>Pucciniales</taxon>
        <taxon>Sphaerophragmiaceae</taxon>
        <taxon>Austropuccinia</taxon>
    </lineage>
</organism>
<protein>
    <submittedName>
        <fullName evidence="2">Uncharacterized protein</fullName>
    </submittedName>
</protein>
<proteinExistence type="predicted"/>
<name>A0A9Q3IXZ6_9BASI</name>
<dbReference type="AlphaFoldDB" id="A0A9Q3IXZ6"/>
<dbReference type="EMBL" id="AVOT02058081">
    <property type="protein sequence ID" value="MBW0552044.1"/>
    <property type="molecule type" value="Genomic_DNA"/>
</dbReference>
<comment type="caution">
    <text evidence="2">The sequence shown here is derived from an EMBL/GenBank/DDBJ whole genome shotgun (WGS) entry which is preliminary data.</text>
</comment>
<keyword evidence="3" id="KW-1185">Reference proteome</keyword>
<gene>
    <name evidence="2" type="ORF">O181_091759</name>
</gene>
<evidence type="ECO:0000313" key="3">
    <source>
        <dbReference type="Proteomes" id="UP000765509"/>
    </source>
</evidence>
<sequence>MESTFFQLQGQKDEELAEEPKSLIHRPEERAEKDPILGERIPSDIKQFQTISISVQRQAQRTSEEAGRLQEKSRQGKIQSQLAHTLPTRVHDPQIGAFRCGQCIQYGQSSYGIHSQGAGKEE</sequence>